<proteinExistence type="predicted"/>
<dbReference type="OrthoDB" id="8239222at2"/>
<reference evidence="1 2" key="1">
    <citation type="submission" date="2016-10" db="EMBL/GenBank/DDBJ databases">
        <authorList>
            <person name="de Groot N.N."/>
        </authorList>
    </citation>
    <scope>NUCLEOTIDE SEQUENCE [LARGE SCALE GENOMIC DNA]</scope>
    <source>
        <strain evidence="1 2">MT12</strain>
    </source>
</reference>
<sequence>MSDDERSFEERNQSYFINHTGGDWSPEQATKNFMLNGPAQRAEGLDLLDREIANAGPVSSGSNDFRAAADRLVLRRELGELHRKMLAVNR</sequence>
<gene>
    <name evidence="1" type="ORF">SAMN05444164_0632</name>
</gene>
<organism evidence="1 2">
    <name type="scientific">Bradyrhizobium erythrophlei</name>
    <dbReference type="NCBI Taxonomy" id="1437360"/>
    <lineage>
        <taxon>Bacteria</taxon>
        <taxon>Pseudomonadati</taxon>
        <taxon>Pseudomonadota</taxon>
        <taxon>Alphaproteobacteria</taxon>
        <taxon>Hyphomicrobiales</taxon>
        <taxon>Nitrobacteraceae</taxon>
        <taxon>Bradyrhizobium</taxon>
    </lineage>
</organism>
<dbReference type="EMBL" id="FNTH01000001">
    <property type="protein sequence ID" value="SEB94686.1"/>
    <property type="molecule type" value="Genomic_DNA"/>
</dbReference>
<evidence type="ECO:0000313" key="1">
    <source>
        <dbReference type="EMBL" id="SEB94686.1"/>
    </source>
</evidence>
<accession>A0A1H4NHJ1</accession>
<dbReference type="AlphaFoldDB" id="A0A1H4NHJ1"/>
<dbReference type="RefSeq" id="WP_092114144.1">
    <property type="nucleotide sequence ID" value="NZ_FNTH01000001.1"/>
</dbReference>
<evidence type="ECO:0000313" key="2">
    <source>
        <dbReference type="Proteomes" id="UP000198992"/>
    </source>
</evidence>
<name>A0A1H4NHJ1_9BRAD</name>
<protein>
    <submittedName>
        <fullName evidence="1">Uncharacterized protein</fullName>
    </submittedName>
</protein>
<dbReference type="Proteomes" id="UP000198992">
    <property type="component" value="Unassembled WGS sequence"/>
</dbReference>